<evidence type="ECO:0000256" key="1">
    <source>
        <dbReference type="SAM" id="MobiDB-lite"/>
    </source>
</evidence>
<feature type="region of interest" description="Disordered" evidence="1">
    <location>
        <begin position="36"/>
        <end position="56"/>
    </location>
</feature>
<dbReference type="STRING" id="419597.SAMN04487957_102201"/>
<reference evidence="4" key="1">
    <citation type="submission" date="2016-10" db="EMBL/GenBank/DDBJ databases">
        <authorList>
            <person name="Varghese N."/>
            <person name="Submissions S."/>
        </authorList>
    </citation>
    <scope>NUCLEOTIDE SEQUENCE [LARGE SCALE GENOMIC DNA]</scope>
    <source>
        <strain evidence="4">CGMCC 1.6444</strain>
    </source>
</reference>
<feature type="transmembrane region" description="Helical" evidence="2">
    <location>
        <begin position="6"/>
        <end position="27"/>
    </location>
</feature>
<keyword evidence="2" id="KW-0472">Membrane</keyword>
<evidence type="ECO:0008006" key="5">
    <source>
        <dbReference type="Google" id="ProtNLM"/>
    </source>
</evidence>
<name>A0A1H0EUW1_9GAMM</name>
<evidence type="ECO:0000313" key="4">
    <source>
        <dbReference type="Proteomes" id="UP000199075"/>
    </source>
</evidence>
<feature type="compositionally biased region" description="Low complexity" evidence="1">
    <location>
        <begin position="41"/>
        <end position="53"/>
    </location>
</feature>
<protein>
    <recommendedName>
        <fullName evidence="5">Cell division protein ZipA</fullName>
    </recommendedName>
</protein>
<evidence type="ECO:0000313" key="3">
    <source>
        <dbReference type="EMBL" id="SDN86059.1"/>
    </source>
</evidence>
<dbReference type="AlphaFoldDB" id="A0A1H0EUW1"/>
<keyword evidence="2" id="KW-0812">Transmembrane</keyword>
<keyword evidence="4" id="KW-1185">Reference proteome</keyword>
<proteinExistence type="predicted"/>
<gene>
    <name evidence="3" type="ORF">SAMN04487957_102201</name>
</gene>
<dbReference type="Proteomes" id="UP000199075">
    <property type="component" value="Unassembled WGS sequence"/>
</dbReference>
<dbReference type="EMBL" id="FNIV01000002">
    <property type="protein sequence ID" value="SDN86059.1"/>
    <property type="molecule type" value="Genomic_DNA"/>
</dbReference>
<dbReference type="RefSeq" id="WP_089677065.1">
    <property type="nucleotide sequence ID" value="NZ_FNIV01000002.1"/>
</dbReference>
<keyword evidence="2" id="KW-1133">Transmembrane helix</keyword>
<sequence length="203" mass="22109">MQEMSWWAWLLLGVSIALAVAAVALFLRLRGQEEEATDQEPAPTAASKPATPADDARVAEANHQARLREASQSLQQCWFVVFDAPSAETSRRLAALLEARNALYDAELGVYYITSASARYQLTLAHSSSPGHLPPLHQSAETEVDGISVLIKFLNKRSVARHPDTFVDVVLAAQGIGGQILDGERQSLSPEAFRERFAAMQAP</sequence>
<accession>A0A1H0EUW1</accession>
<dbReference type="OrthoDB" id="6166938at2"/>
<organism evidence="3 4">
    <name type="scientific">Halomonas shengliensis</name>
    <dbReference type="NCBI Taxonomy" id="419597"/>
    <lineage>
        <taxon>Bacteria</taxon>
        <taxon>Pseudomonadati</taxon>
        <taxon>Pseudomonadota</taxon>
        <taxon>Gammaproteobacteria</taxon>
        <taxon>Oceanospirillales</taxon>
        <taxon>Halomonadaceae</taxon>
        <taxon>Halomonas</taxon>
    </lineage>
</organism>
<evidence type="ECO:0000256" key="2">
    <source>
        <dbReference type="SAM" id="Phobius"/>
    </source>
</evidence>